<proteinExistence type="inferred from homology"/>
<comment type="similarity">
    <text evidence="1 2">Belongs to the UPF0250 family.</text>
</comment>
<protein>
    <recommendedName>
        <fullName evidence="2">UPF0250 protein GCM10009107_61930</fullName>
    </recommendedName>
</protein>
<dbReference type="Pfam" id="PF04359">
    <property type="entry name" value="DUF493"/>
    <property type="match status" value="1"/>
</dbReference>
<keyword evidence="4" id="KW-1185">Reference proteome</keyword>
<dbReference type="Proteomes" id="UP001500279">
    <property type="component" value="Unassembled WGS sequence"/>
</dbReference>
<evidence type="ECO:0000313" key="4">
    <source>
        <dbReference type="Proteomes" id="UP001500279"/>
    </source>
</evidence>
<sequence>MRLSGAAARQLASRNGGLIYPVMSTNTMSSYIPPEQSLIEYPSAFPIKVMGAHVDGFVDAIVSVALQFDPGFDPETVEKRPSKGGNYLGVTITVTATSREQLDELYRTLTTHPMVKIVL</sequence>
<dbReference type="EMBL" id="BAAAEW010000049">
    <property type="protein sequence ID" value="GAA0770286.1"/>
    <property type="molecule type" value="Genomic_DNA"/>
</dbReference>
<dbReference type="InterPro" id="IPR007454">
    <property type="entry name" value="UPF0250_YbeD-like"/>
</dbReference>
<dbReference type="PANTHER" id="PTHR38036:SF1">
    <property type="entry name" value="UPF0250 PROTEIN YBED"/>
    <property type="match status" value="1"/>
</dbReference>
<organism evidence="3 4">
    <name type="scientific">Ideonella azotifigens</name>
    <dbReference type="NCBI Taxonomy" id="513160"/>
    <lineage>
        <taxon>Bacteria</taxon>
        <taxon>Pseudomonadati</taxon>
        <taxon>Pseudomonadota</taxon>
        <taxon>Betaproteobacteria</taxon>
        <taxon>Burkholderiales</taxon>
        <taxon>Sphaerotilaceae</taxon>
        <taxon>Ideonella</taxon>
    </lineage>
</organism>
<evidence type="ECO:0000256" key="1">
    <source>
        <dbReference type="ARBA" id="ARBA00008460"/>
    </source>
</evidence>
<dbReference type="Gene3D" id="3.30.70.260">
    <property type="match status" value="1"/>
</dbReference>
<dbReference type="HAMAP" id="MF_00659">
    <property type="entry name" value="UPF0250"/>
    <property type="match status" value="1"/>
</dbReference>
<accession>A0ABP3VUW6</accession>
<dbReference type="SUPFAM" id="SSF117991">
    <property type="entry name" value="YbeD/HP0495-like"/>
    <property type="match status" value="1"/>
</dbReference>
<evidence type="ECO:0000256" key="2">
    <source>
        <dbReference type="HAMAP-Rule" id="MF_00659"/>
    </source>
</evidence>
<gene>
    <name evidence="3" type="ORF">GCM10009107_61930</name>
</gene>
<reference evidence="4" key="1">
    <citation type="journal article" date="2019" name="Int. J. Syst. Evol. Microbiol.">
        <title>The Global Catalogue of Microorganisms (GCM) 10K type strain sequencing project: providing services to taxonomists for standard genome sequencing and annotation.</title>
        <authorList>
            <consortium name="The Broad Institute Genomics Platform"/>
            <consortium name="The Broad Institute Genome Sequencing Center for Infectious Disease"/>
            <person name="Wu L."/>
            <person name="Ma J."/>
        </authorList>
    </citation>
    <scope>NUCLEOTIDE SEQUENCE [LARGE SCALE GENOMIC DNA]</scope>
    <source>
        <strain evidence="4">JCM 15503</strain>
    </source>
</reference>
<dbReference type="PANTHER" id="PTHR38036">
    <property type="entry name" value="UPF0250 PROTEIN YBED"/>
    <property type="match status" value="1"/>
</dbReference>
<evidence type="ECO:0000313" key="3">
    <source>
        <dbReference type="EMBL" id="GAA0770286.1"/>
    </source>
</evidence>
<name>A0ABP3VUW6_9BURK</name>
<comment type="caution">
    <text evidence="3">The sequence shown here is derived from an EMBL/GenBank/DDBJ whole genome shotgun (WGS) entry which is preliminary data.</text>
</comment>
<dbReference type="NCBIfam" id="NF002533">
    <property type="entry name" value="PRK02047.1"/>
    <property type="match status" value="1"/>
</dbReference>
<dbReference type="InterPro" id="IPR027471">
    <property type="entry name" value="YbeD-like_sf"/>
</dbReference>